<dbReference type="Pfam" id="PF13456">
    <property type="entry name" value="RVT_3"/>
    <property type="match status" value="1"/>
</dbReference>
<dbReference type="EMBL" id="JACGWJ010000017">
    <property type="protein sequence ID" value="KAL0355208.1"/>
    <property type="molecule type" value="Genomic_DNA"/>
</dbReference>
<evidence type="ECO:0000259" key="2">
    <source>
        <dbReference type="Pfam" id="PF13966"/>
    </source>
</evidence>
<evidence type="ECO:0000313" key="3">
    <source>
        <dbReference type="EMBL" id="KAL0355208.1"/>
    </source>
</evidence>
<reference evidence="3" key="2">
    <citation type="journal article" date="2024" name="Plant">
        <title>Genomic evolution and insights into agronomic trait innovations of Sesamum species.</title>
        <authorList>
            <person name="Miao H."/>
            <person name="Wang L."/>
            <person name="Qu L."/>
            <person name="Liu H."/>
            <person name="Sun Y."/>
            <person name="Le M."/>
            <person name="Wang Q."/>
            <person name="Wei S."/>
            <person name="Zheng Y."/>
            <person name="Lin W."/>
            <person name="Duan Y."/>
            <person name="Cao H."/>
            <person name="Xiong S."/>
            <person name="Wang X."/>
            <person name="Wei L."/>
            <person name="Li C."/>
            <person name="Ma Q."/>
            <person name="Ju M."/>
            <person name="Zhao R."/>
            <person name="Li G."/>
            <person name="Mu C."/>
            <person name="Tian Q."/>
            <person name="Mei H."/>
            <person name="Zhang T."/>
            <person name="Gao T."/>
            <person name="Zhang H."/>
        </authorList>
    </citation>
    <scope>NUCLEOTIDE SEQUENCE</scope>
    <source>
        <strain evidence="3">G02</strain>
    </source>
</reference>
<protein>
    <recommendedName>
        <fullName evidence="4">Reverse transcriptase zinc-binding domain-containing protein</fullName>
    </recommendedName>
</protein>
<proteinExistence type="predicted"/>
<dbReference type="PANTHER" id="PTHR47074">
    <property type="entry name" value="BNAC02G40300D PROTEIN"/>
    <property type="match status" value="1"/>
</dbReference>
<dbReference type="GO" id="GO:0004523">
    <property type="term" value="F:RNA-DNA hybrid ribonuclease activity"/>
    <property type="evidence" value="ECO:0007669"/>
    <property type="project" value="InterPro"/>
</dbReference>
<evidence type="ECO:0000259" key="1">
    <source>
        <dbReference type="Pfam" id="PF13456"/>
    </source>
</evidence>
<name>A0AAW2PJN0_SESRA</name>
<dbReference type="PANTHER" id="PTHR47074:SF48">
    <property type="entry name" value="POLYNUCLEOTIDYL TRANSFERASE, RIBONUCLEASE H-LIKE SUPERFAMILY PROTEIN"/>
    <property type="match status" value="1"/>
</dbReference>
<comment type="caution">
    <text evidence="3">The sequence shown here is derived from an EMBL/GenBank/DDBJ whole genome shotgun (WGS) entry which is preliminary data.</text>
</comment>
<sequence>MKQQLEDVLAIRLENKHKLYVGFPTMAFRSKRALLATLKDCIWRRIQGWHEKTLSQAGKAILIQTGPARPSLGEVSWLLKNYYEQARIPNKVKVFVWRAIRNILPSMSNLQKRKMLEVADCPLCGYGIETLIHTFLRCTFARKDHSSMKAPSAQLSSWKPPPMNFVKLNSDGSILNGGHALGIGVIARNMEERCLAWLSLKLDRKSSVEMAEAFAAQEAVQVAIRQQWR</sequence>
<organism evidence="3">
    <name type="scientific">Sesamum radiatum</name>
    <name type="common">Black benniseed</name>
    <dbReference type="NCBI Taxonomy" id="300843"/>
    <lineage>
        <taxon>Eukaryota</taxon>
        <taxon>Viridiplantae</taxon>
        <taxon>Streptophyta</taxon>
        <taxon>Embryophyta</taxon>
        <taxon>Tracheophyta</taxon>
        <taxon>Spermatophyta</taxon>
        <taxon>Magnoliopsida</taxon>
        <taxon>eudicotyledons</taxon>
        <taxon>Gunneridae</taxon>
        <taxon>Pentapetalae</taxon>
        <taxon>asterids</taxon>
        <taxon>lamiids</taxon>
        <taxon>Lamiales</taxon>
        <taxon>Pedaliaceae</taxon>
        <taxon>Sesamum</taxon>
    </lineage>
</organism>
<dbReference type="InterPro" id="IPR002156">
    <property type="entry name" value="RNaseH_domain"/>
</dbReference>
<feature type="domain" description="RNase H type-1" evidence="1">
    <location>
        <begin position="169"/>
        <end position="229"/>
    </location>
</feature>
<accession>A0AAW2PJN0</accession>
<gene>
    <name evidence="3" type="ORF">Sradi_3967700</name>
</gene>
<dbReference type="InterPro" id="IPR026960">
    <property type="entry name" value="RVT-Znf"/>
</dbReference>
<reference evidence="3" key="1">
    <citation type="submission" date="2020-06" db="EMBL/GenBank/DDBJ databases">
        <authorList>
            <person name="Li T."/>
            <person name="Hu X."/>
            <person name="Zhang T."/>
            <person name="Song X."/>
            <person name="Zhang H."/>
            <person name="Dai N."/>
            <person name="Sheng W."/>
            <person name="Hou X."/>
            <person name="Wei L."/>
        </authorList>
    </citation>
    <scope>NUCLEOTIDE SEQUENCE</scope>
    <source>
        <strain evidence="3">G02</strain>
        <tissue evidence="3">Leaf</tissue>
    </source>
</reference>
<evidence type="ECO:0008006" key="4">
    <source>
        <dbReference type="Google" id="ProtNLM"/>
    </source>
</evidence>
<dbReference type="InterPro" id="IPR052929">
    <property type="entry name" value="RNase_H-like_EbsB-rel"/>
</dbReference>
<dbReference type="GO" id="GO:0003676">
    <property type="term" value="F:nucleic acid binding"/>
    <property type="evidence" value="ECO:0007669"/>
    <property type="project" value="InterPro"/>
</dbReference>
<feature type="domain" description="Reverse transcriptase zinc-binding" evidence="2">
    <location>
        <begin position="79"/>
        <end position="142"/>
    </location>
</feature>
<dbReference type="AlphaFoldDB" id="A0AAW2PJN0"/>
<dbReference type="Pfam" id="PF13966">
    <property type="entry name" value="zf-RVT"/>
    <property type="match status" value="1"/>
</dbReference>